<dbReference type="InterPro" id="IPR005814">
    <property type="entry name" value="Aminotrans_3"/>
</dbReference>
<organism evidence="7 8">
    <name type="scientific">Anaplasma ovis str. Haibei</name>
    <dbReference type="NCBI Taxonomy" id="1248439"/>
    <lineage>
        <taxon>Bacteria</taxon>
        <taxon>Pseudomonadati</taxon>
        <taxon>Pseudomonadota</taxon>
        <taxon>Alphaproteobacteria</taxon>
        <taxon>Rickettsiales</taxon>
        <taxon>Anaplasmataceae</taxon>
        <taxon>Anaplasma</taxon>
    </lineage>
</organism>
<accession>A0A2Z2LBB1</accession>
<dbReference type="AlphaFoldDB" id="A0A2Z2LBB1"/>
<dbReference type="InterPro" id="IPR004636">
    <property type="entry name" value="AcOrn/SuccOrn_fam"/>
</dbReference>
<dbReference type="GO" id="GO:0030170">
    <property type="term" value="F:pyridoxal phosphate binding"/>
    <property type="evidence" value="ECO:0007669"/>
    <property type="project" value="InterPro"/>
</dbReference>
<reference evidence="7 8" key="2">
    <citation type="journal article" date="2019" name="BMC Genomics">
        <title>The Anaplasma ovis genome reveals a high proportion of pseudogenes.</title>
        <authorList>
            <person name="Liu Z."/>
            <person name="Peasley A.M."/>
            <person name="Yang J."/>
            <person name="Li Y."/>
            <person name="Guan G."/>
            <person name="Luo J."/>
            <person name="Yin H."/>
            <person name="Brayton K.A."/>
        </authorList>
    </citation>
    <scope>NUCLEOTIDE SEQUENCE [LARGE SCALE GENOMIC DNA]</scope>
    <source>
        <strain evidence="7 8">Haibei</strain>
    </source>
</reference>
<dbReference type="OrthoDB" id="9801834at2"/>
<protein>
    <submittedName>
        <fullName evidence="7">Acetylornithine transaminase</fullName>
    </submittedName>
</protein>
<dbReference type="InterPro" id="IPR050103">
    <property type="entry name" value="Class-III_PLP-dep_AT"/>
</dbReference>
<keyword evidence="2" id="KW-0032">Aminotransferase</keyword>
<dbReference type="GO" id="GO:0006526">
    <property type="term" value="P:L-arginine biosynthetic process"/>
    <property type="evidence" value="ECO:0007669"/>
    <property type="project" value="UniProtKB-ARBA"/>
</dbReference>
<dbReference type="PANTHER" id="PTHR11986:SF79">
    <property type="entry name" value="ACETYLORNITHINE AMINOTRANSFERASE, MITOCHONDRIAL"/>
    <property type="match status" value="1"/>
</dbReference>
<dbReference type="RefSeq" id="WP_075138783.1">
    <property type="nucleotide sequence ID" value="NZ_CP015994.1"/>
</dbReference>
<proteinExistence type="inferred from homology"/>
<comment type="similarity">
    <text evidence="6">Belongs to the class-III pyridoxal-phosphate-dependent aminotransferase family.</text>
</comment>
<dbReference type="GO" id="GO:0042802">
    <property type="term" value="F:identical protein binding"/>
    <property type="evidence" value="ECO:0007669"/>
    <property type="project" value="TreeGrafter"/>
</dbReference>
<comment type="cofactor">
    <cofactor evidence="1">
        <name>pyridoxal 5'-phosphate</name>
        <dbReference type="ChEBI" id="CHEBI:597326"/>
    </cofactor>
</comment>
<evidence type="ECO:0000256" key="2">
    <source>
        <dbReference type="ARBA" id="ARBA00022576"/>
    </source>
</evidence>
<evidence type="ECO:0000256" key="5">
    <source>
        <dbReference type="ARBA" id="ARBA00022898"/>
    </source>
</evidence>
<keyword evidence="5 6" id="KW-0663">Pyridoxal phosphate</keyword>
<dbReference type="PANTHER" id="PTHR11986">
    <property type="entry name" value="AMINOTRANSFERASE CLASS III"/>
    <property type="match status" value="1"/>
</dbReference>
<dbReference type="Proteomes" id="UP000259762">
    <property type="component" value="Chromosome"/>
</dbReference>
<keyword evidence="3" id="KW-0028">Amino-acid biosynthesis</keyword>
<evidence type="ECO:0000256" key="1">
    <source>
        <dbReference type="ARBA" id="ARBA00001933"/>
    </source>
</evidence>
<dbReference type="NCBIfam" id="NF002325">
    <property type="entry name" value="PRK01278.1"/>
    <property type="match status" value="1"/>
</dbReference>
<sequence length="392" mass="42794">MGSSCIIPFYAPFDVSFARGEGVYLYDTQGKRYIDFVSGIATVSLGHCHPALVNALETQGRTLWHVSNMYRIAEAERLAEKLVSCSFADLAFFCNSGAEAVECGFKIIRSYQNGKGRPERYKILTMRRSFHGRTYAACSANEPQHFMRLLHPYVDWFVSVNPDIDSVRSEVSKGNIGGVLVEPVQGQSGVHVLGEEFLKGLRGICDEHDVLLFFDCVQCGAGRTGKFFAYEHFDVHPDVCSIAKGMGGGFPIGSCLTTKNAGQFVAVGMHGSTFGCNPLATTVAYAAVSEILREGFLENVLNNGKYLVGELTKLSGKFSGTIEEVRGLGLMVGLQMSNKVNVRAFAGKVLEQGLLLSTADSSNVLRMLPPLIVSKGEIEEALHIFERCLEEL</sequence>
<dbReference type="Gene3D" id="3.40.640.10">
    <property type="entry name" value="Type I PLP-dependent aspartate aminotransferase-like (Major domain)"/>
    <property type="match status" value="1"/>
</dbReference>
<keyword evidence="8" id="KW-1185">Reference proteome</keyword>
<evidence type="ECO:0000313" key="7">
    <source>
        <dbReference type="EMBL" id="ASI47511.1"/>
    </source>
</evidence>
<dbReference type="PIRSF" id="PIRSF000521">
    <property type="entry name" value="Transaminase_4ab_Lys_Orn"/>
    <property type="match status" value="1"/>
</dbReference>
<evidence type="ECO:0000256" key="6">
    <source>
        <dbReference type="RuleBase" id="RU003560"/>
    </source>
</evidence>
<evidence type="ECO:0000256" key="4">
    <source>
        <dbReference type="ARBA" id="ARBA00022679"/>
    </source>
</evidence>
<dbReference type="InterPro" id="IPR015422">
    <property type="entry name" value="PyrdxlP-dep_Trfase_small"/>
</dbReference>
<dbReference type="KEGG" id="aoh:AOV_01060"/>
<dbReference type="NCBIfam" id="TIGR00707">
    <property type="entry name" value="argD"/>
    <property type="match status" value="1"/>
</dbReference>
<dbReference type="EMBL" id="CP015994">
    <property type="protein sequence ID" value="ASI47511.1"/>
    <property type="molecule type" value="Genomic_DNA"/>
</dbReference>
<dbReference type="InterPro" id="IPR015424">
    <property type="entry name" value="PyrdxlP-dep_Trfase"/>
</dbReference>
<dbReference type="Pfam" id="PF00202">
    <property type="entry name" value="Aminotran_3"/>
    <property type="match status" value="1"/>
</dbReference>
<dbReference type="InterPro" id="IPR015421">
    <property type="entry name" value="PyrdxlP-dep_Trfase_major"/>
</dbReference>
<name>A0A2Z2LBB1_9RICK</name>
<gene>
    <name evidence="7" type="primary">argD</name>
    <name evidence="7" type="ORF">AOV_01060</name>
</gene>
<evidence type="ECO:0000313" key="8">
    <source>
        <dbReference type="Proteomes" id="UP000259762"/>
    </source>
</evidence>
<reference evidence="8" key="1">
    <citation type="submission" date="2018-06" db="EMBL/GenBank/DDBJ databases">
        <title>The Anaplasma ovis genome reveals a high proportion of pseudogenes.</title>
        <authorList>
            <person name="Liu Z."/>
            <person name="Peasley A.M."/>
            <person name="Yang J."/>
            <person name="Li Y."/>
            <person name="Guan G."/>
            <person name="Luo J."/>
            <person name="Yin H."/>
            <person name="Brayton K.A."/>
        </authorList>
    </citation>
    <scope>NUCLEOTIDE SEQUENCE [LARGE SCALE GENOMIC DNA]</scope>
    <source>
        <strain evidence="8">Haibei</strain>
    </source>
</reference>
<dbReference type="GO" id="GO:0008483">
    <property type="term" value="F:transaminase activity"/>
    <property type="evidence" value="ECO:0007669"/>
    <property type="project" value="UniProtKB-KW"/>
</dbReference>
<dbReference type="SUPFAM" id="SSF53383">
    <property type="entry name" value="PLP-dependent transferases"/>
    <property type="match status" value="1"/>
</dbReference>
<dbReference type="FunFam" id="3.40.640.10:FF:000100">
    <property type="entry name" value="Putative acetylornithine aminotransferase"/>
    <property type="match status" value="1"/>
</dbReference>
<dbReference type="Gene3D" id="3.90.1150.10">
    <property type="entry name" value="Aspartate Aminotransferase, domain 1"/>
    <property type="match status" value="1"/>
</dbReference>
<keyword evidence="4" id="KW-0808">Transferase</keyword>
<evidence type="ECO:0000256" key="3">
    <source>
        <dbReference type="ARBA" id="ARBA00022605"/>
    </source>
</evidence>
<dbReference type="CDD" id="cd00610">
    <property type="entry name" value="OAT_like"/>
    <property type="match status" value="1"/>
</dbReference>